<feature type="non-terminal residue" evidence="3">
    <location>
        <position position="1"/>
    </location>
</feature>
<evidence type="ECO:0000313" key="4">
    <source>
        <dbReference type="Proteomes" id="UP001221757"/>
    </source>
</evidence>
<comment type="similarity">
    <text evidence="1">Belongs to the peptidase S12 family.</text>
</comment>
<protein>
    <submittedName>
        <fullName evidence="3">Beta-lactamase/transpeptidase-like protein</fullName>
    </submittedName>
</protein>
<dbReference type="AlphaFoldDB" id="A0AAD7G1I7"/>
<reference evidence="3" key="1">
    <citation type="submission" date="2023-03" db="EMBL/GenBank/DDBJ databases">
        <title>Massive genome expansion in bonnet fungi (Mycena s.s.) driven by repeated elements and novel gene families across ecological guilds.</title>
        <authorList>
            <consortium name="Lawrence Berkeley National Laboratory"/>
            <person name="Harder C.B."/>
            <person name="Miyauchi S."/>
            <person name="Viragh M."/>
            <person name="Kuo A."/>
            <person name="Thoen E."/>
            <person name="Andreopoulos B."/>
            <person name="Lu D."/>
            <person name="Skrede I."/>
            <person name="Drula E."/>
            <person name="Henrissat B."/>
            <person name="Morin E."/>
            <person name="Kohler A."/>
            <person name="Barry K."/>
            <person name="LaButti K."/>
            <person name="Morin E."/>
            <person name="Salamov A."/>
            <person name="Lipzen A."/>
            <person name="Mereny Z."/>
            <person name="Hegedus B."/>
            <person name="Baldrian P."/>
            <person name="Stursova M."/>
            <person name="Weitz H."/>
            <person name="Taylor A."/>
            <person name="Grigoriev I.V."/>
            <person name="Nagy L.G."/>
            <person name="Martin F."/>
            <person name="Kauserud H."/>
        </authorList>
    </citation>
    <scope>NUCLEOTIDE SEQUENCE</scope>
    <source>
        <strain evidence="3">CBHHK067</strain>
    </source>
</reference>
<keyword evidence="4" id="KW-1185">Reference proteome</keyword>
<dbReference type="EMBL" id="JARKIE010000305">
    <property type="protein sequence ID" value="KAJ7655931.1"/>
    <property type="molecule type" value="Genomic_DNA"/>
</dbReference>
<dbReference type="InterPro" id="IPR050491">
    <property type="entry name" value="AmpC-like"/>
</dbReference>
<dbReference type="InterPro" id="IPR012338">
    <property type="entry name" value="Beta-lactam/transpept-like"/>
</dbReference>
<accession>A0AAD7G1I7</accession>
<dbReference type="InterPro" id="IPR001466">
    <property type="entry name" value="Beta-lactam-related"/>
</dbReference>
<evidence type="ECO:0000256" key="1">
    <source>
        <dbReference type="ARBA" id="ARBA00038215"/>
    </source>
</evidence>
<gene>
    <name evidence="3" type="ORF">B0H17DRAFT_863979</name>
</gene>
<comment type="caution">
    <text evidence="3">The sequence shown here is derived from an EMBL/GenBank/DDBJ whole genome shotgun (WGS) entry which is preliminary data.</text>
</comment>
<feature type="non-terminal residue" evidence="3">
    <location>
        <position position="363"/>
    </location>
</feature>
<dbReference type="Proteomes" id="UP001221757">
    <property type="component" value="Unassembled WGS sequence"/>
</dbReference>
<sequence>SNTTEILTPEIDAFINGVLEQWNTAGGAAVAVVRLDAQGIWTVETKGYGVAKADGTKVGPDTIFSIGSNSKLFDILATGLLISNQSLSPQITWTTKIASMLPDWKLMDPVASAESTIMDLMSHRTGLPRHDLSFSAEDDVATLVKRLRYLKPSTGFSRTLQYTNIMYAVLSYLPTALLSDAPPFARYAAQHLFVPLGLNSTTYSFAAANATGRMSDGFARVGVNTSENPVGRGTPLVLPYFLPDARWLQMLLLNGQHPETNETVVPAAIIHQVATGIMVYDGFAEEPELSPTVYGGGQIQSSYRGHGAFTPRPSISITRFLVDGLGIAVLTNDDTFGQSFREVIKYRIADEAFGLPPVDWNSR</sequence>
<dbReference type="Gene3D" id="3.40.710.10">
    <property type="entry name" value="DD-peptidase/beta-lactamase superfamily"/>
    <property type="match status" value="1"/>
</dbReference>
<dbReference type="PANTHER" id="PTHR46825:SF15">
    <property type="entry name" value="BETA-LACTAMASE-RELATED DOMAIN-CONTAINING PROTEIN"/>
    <property type="match status" value="1"/>
</dbReference>
<name>A0AAD7G1I7_MYCRO</name>
<feature type="domain" description="Beta-lactamase-related" evidence="2">
    <location>
        <begin position="27"/>
        <end position="231"/>
    </location>
</feature>
<dbReference type="PANTHER" id="PTHR46825">
    <property type="entry name" value="D-ALANYL-D-ALANINE-CARBOXYPEPTIDASE/ENDOPEPTIDASE AMPH"/>
    <property type="match status" value="1"/>
</dbReference>
<evidence type="ECO:0000259" key="2">
    <source>
        <dbReference type="Pfam" id="PF00144"/>
    </source>
</evidence>
<organism evidence="3 4">
    <name type="scientific">Mycena rosella</name>
    <name type="common">Pink bonnet</name>
    <name type="synonym">Agaricus rosellus</name>
    <dbReference type="NCBI Taxonomy" id="1033263"/>
    <lineage>
        <taxon>Eukaryota</taxon>
        <taxon>Fungi</taxon>
        <taxon>Dikarya</taxon>
        <taxon>Basidiomycota</taxon>
        <taxon>Agaricomycotina</taxon>
        <taxon>Agaricomycetes</taxon>
        <taxon>Agaricomycetidae</taxon>
        <taxon>Agaricales</taxon>
        <taxon>Marasmiineae</taxon>
        <taxon>Mycenaceae</taxon>
        <taxon>Mycena</taxon>
    </lineage>
</organism>
<dbReference type="Pfam" id="PF00144">
    <property type="entry name" value="Beta-lactamase"/>
    <property type="match status" value="1"/>
</dbReference>
<evidence type="ECO:0000313" key="3">
    <source>
        <dbReference type="EMBL" id="KAJ7655931.1"/>
    </source>
</evidence>
<dbReference type="SUPFAM" id="SSF56601">
    <property type="entry name" value="beta-lactamase/transpeptidase-like"/>
    <property type="match status" value="1"/>
</dbReference>
<proteinExistence type="inferred from homology"/>